<comment type="subcellular location">
    <subcellularLocation>
        <location evidence="1">Cell membrane</location>
        <topology evidence="1">Multi-pass membrane protein</topology>
    </subcellularLocation>
</comment>
<keyword evidence="7" id="KW-0297">G-protein coupled receptor</keyword>
<evidence type="ECO:0000256" key="8">
    <source>
        <dbReference type="ARBA" id="ARBA00023136"/>
    </source>
</evidence>
<keyword evidence="10" id="KW-0325">Glycoprotein</keyword>
<evidence type="ECO:0000313" key="15">
    <source>
        <dbReference type="Proteomes" id="UP000472265"/>
    </source>
</evidence>
<keyword evidence="5" id="KW-0732">Signal</keyword>
<organism evidence="14 15">
    <name type="scientific">Sparus aurata</name>
    <name type="common">Gilthead sea bream</name>
    <dbReference type="NCBI Taxonomy" id="8175"/>
    <lineage>
        <taxon>Eukaryota</taxon>
        <taxon>Metazoa</taxon>
        <taxon>Chordata</taxon>
        <taxon>Craniata</taxon>
        <taxon>Vertebrata</taxon>
        <taxon>Euteleostomi</taxon>
        <taxon>Actinopterygii</taxon>
        <taxon>Neopterygii</taxon>
        <taxon>Teleostei</taxon>
        <taxon>Neoteleostei</taxon>
        <taxon>Acanthomorphata</taxon>
        <taxon>Eupercaria</taxon>
        <taxon>Spariformes</taxon>
        <taxon>Sparidae</taxon>
        <taxon>Sparus</taxon>
    </lineage>
</organism>
<dbReference type="InterPro" id="IPR004073">
    <property type="entry name" value="GPCR_3_vmron_rcpt_2"/>
</dbReference>
<evidence type="ECO:0000256" key="10">
    <source>
        <dbReference type="ARBA" id="ARBA00023180"/>
    </source>
</evidence>
<dbReference type="InterPro" id="IPR017979">
    <property type="entry name" value="GPCR_3_CS"/>
</dbReference>
<dbReference type="InterPro" id="IPR000337">
    <property type="entry name" value="GPCR_3"/>
</dbReference>
<dbReference type="InterPro" id="IPR011500">
    <property type="entry name" value="GPCR_3_9-Cys_dom"/>
</dbReference>
<feature type="transmembrane region" description="Helical" evidence="12">
    <location>
        <begin position="719"/>
        <end position="739"/>
    </location>
</feature>
<evidence type="ECO:0000259" key="13">
    <source>
        <dbReference type="PROSITE" id="PS50259"/>
    </source>
</evidence>
<dbReference type="AlphaFoldDB" id="A0A671U8H3"/>
<dbReference type="FunFam" id="3.40.50.2300:FF:000016">
    <property type="entry name" value="Taste 1 receptor member 2"/>
    <property type="match status" value="1"/>
</dbReference>
<keyword evidence="6 12" id="KW-1133">Transmembrane helix</keyword>
<dbReference type="GO" id="GO:0004930">
    <property type="term" value="F:G protein-coupled receptor activity"/>
    <property type="evidence" value="ECO:0007669"/>
    <property type="project" value="UniProtKB-KW"/>
</dbReference>
<reference evidence="14" key="3">
    <citation type="submission" date="2025-09" db="UniProtKB">
        <authorList>
            <consortium name="Ensembl"/>
        </authorList>
    </citation>
    <scope>IDENTIFICATION</scope>
</reference>
<keyword evidence="11" id="KW-0807">Transducer</keyword>
<dbReference type="PANTHER" id="PTHR24061:SF528">
    <property type="entry name" value="C-FAMILY ODORANT RECEPTOR OLFCD2-RELATED"/>
    <property type="match status" value="1"/>
</dbReference>
<dbReference type="GeneTree" id="ENSGT01050000244874"/>
<dbReference type="InterPro" id="IPR001828">
    <property type="entry name" value="ANF_lig-bd_rcpt"/>
</dbReference>
<evidence type="ECO:0000256" key="7">
    <source>
        <dbReference type="ARBA" id="ARBA00023040"/>
    </source>
</evidence>
<accession>A0A671U8H3</accession>
<dbReference type="InterPro" id="IPR038550">
    <property type="entry name" value="GPCR_3_9-Cys_sf"/>
</dbReference>
<dbReference type="Pfam" id="PF07562">
    <property type="entry name" value="NCD3G"/>
    <property type="match status" value="1"/>
</dbReference>
<feature type="transmembrane region" description="Helical" evidence="12">
    <location>
        <begin position="524"/>
        <end position="550"/>
    </location>
</feature>
<keyword evidence="3" id="KW-1003">Cell membrane</keyword>
<keyword evidence="15" id="KW-1185">Reference proteome</keyword>
<feature type="transmembrane region" description="Helical" evidence="12">
    <location>
        <begin position="562"/>
        <end position="583"/>
    </location>
</feature>
<dbReference type="Pfam" id="PF01094">
    <property type="entry name" value="ANF_receptor"/>
    <property type="match status" value="1"/>
</dbReference>
<dbReference type="PROSITE" id="PS50259">
    <property type="entry name" value="G_PROTEIN_RECEP_F3_4"/>
    <property type="match status" value="1"/>
</dbReference>
<dbReference type="Ensembl" id="ENSSAUT00010010673.1">
    <property type="protein sequence ID" value="ENSSAUP00010010032.1"/>
    <property type="gene ID" value="ENSSAUG00010004850.1"/>
</dbReference>
<dbReference type="FunFam" id="2.10.50.30:FF:000002">
    <property type="entry name" value="Vomeronasal 2 receptor, h1"/>
    <property type="match status" value="1"/>
</dbReference>
<evidence type="ECO:0000256" key="1">
    <source>
        <dbReference type="ARBA" id="ARBA00004651"/>
    </source>
</evidence>
<dbReference type="InParanoid" id="A0A671U8H3"/>
<dbReference type="PROSITE" id="PS00981">
    <property type="entry name" value="G_PROTEIN_RECEP_F3_3"/>
    <property type="match status" value="1"/>
</dbReference>
<evidence type="ECO:0000256" key="12">
    <source>
        <dbReference type="SAM" id="Phobius"/>
    </source>
</evidence>
<proteinExistence type="inferred from homology"/>
<comment type="similarity">
    <text evidence="2">Belongs to the G-protein coupled receptor 3 family.</text>
</comment>
<evidence type="ECO:0000256" key="6">
    <source>
        <dbReference type="ARBA" id="ARBA00022989"/>
    </source>
</evidence>
<dbReference type="InterPro" id="IPR028082">
    <property type="entry name" value="Peripla_BP_I"/>
</dbReference>
<evidence type="ECO:0000256" key="9">
    <source>
        <dbReference type="ARBA" id="ARBA00023170"/>
    </source>
</evidence>
<dbReference type="CDD" id="cd15283">
    <property type="entry name" value="7tmC_V2R_pheromone"/>
    <property type="match status" value="1"/>
</dbReference>
<dbReference type="Gene3D" id="2.10.50.30">
    <property type="entry name" value="GPCR, family 3, nine cysteines domain"/>
    <property type="match status" value="1"/>
</dbReference>
<evidence type="ECO:0000256" key="2">
    <source>
        <dbReference type="ARBA" id="ARBA00007242"/>
    </source>
</evidence>
<feature type="domain" description="G-protein coupled receptors family 3 profile" evidence="13">
    <location>
        <begin position="525"/>
        <end position="789"/>
    </location>
</feature>
<keyword evidence="4 12" id="KW-0812">Transmembrane</keyword>
<feature type="transmembrane region" description="Helical" evidence="12">
    <location>
        <begin position="595"/>
        <end position="619"/>
    </location>
</feature>
<evidence type="ECO:0000313" key="14">
    <source>
        <dbReference type="Ensembl" id="ENSSAUP00010010032.1"/>
    </source>
</evidence>
<dbReference type="SUPFAM" id="SSF53822">
    <property type="entry name" value="Periplasmic binding protein-like I"/>
    <property type="match status" value="1"/>
</dbReference>
<dbReference type="PRINTS" id="PR01535">
    <property type="entry name" value="VOMERONASL2R"/>
</dbReference>
<sequence>CFWHLWHDLRGFFNWSTKEYIVIGRILSILHGTRLCKYHITDNNSSIGFQYVQAMLFAIEEINNSTDLLPDISLGYKIYDACVSIARGVMVALALANGDEVVSAPSETFSSPCMAIATVIGPFHIPLVGKIGKNETICSLLCLFIYTSIIGFHLYFCQISHLATCACLSDKTKYPSFLRTIPSDYYQSRALAQLVKYFGWTWVGAIRSNDDYGNNGMATFTETAQQLGICLEYSVSFFRTDPPVKIQKIIDIIKASTSKVIVTFLSPSEVYVLMHEFFYHNLTGYQWVGTEAWIFDSETAARDRHHILDGAIGLSIPKAHVSGMREFMLDVKPLNSSSNELFAKFWEKLFSCKFNKSKSTDGNQRECTGHEDVTGVQNSFTDMSLMPIFYNIYKGVYAVAHALHNILSCNKACNNTVHLDPFTCMVSIKKKKKNRSLQRILLIVYLFMQVPLSVCSEKCPLGTRKVLQKGKPVCCYDCLRCAEGEINNITDSVTCVRCDHEFWSNERRDACVKKEADFLSYEEIMGALLTAASLFGTCMTAVVAFIFFRYRQTPIVRANNSELSFLLLFSLSLCFLCSLTFIGRPSEWSCMLRHTAFGITFVLCISCIMGKTIVVLMAFRATLPGSDVMKWIGPAQQKLSVLGFTLIQVIICILWLTISPPFPFKNFKTFKDKIILECALGSSVGFWAVLGYIGLLAVLCFSLAFLARKLPDNFNEAKFITFSMLIFCAVWITFIPAYVSSPGKFSVAVEIFAILASSFGLLICIFIPKCYIILMKPEKNTKKNMMGKGAPNKHLSLCS</sequence>
<evidence type="ECO:0000256" key="4">
    <source>
        <dbReference type="ARBA" id="ARBA00022692"/>
    </source>
</evidence>
<dbReference type="PANTHER" id="PTHR24061">
    <property type="entry name" value="CALCIUM-SENSING RECEPTOR-RELATED"/>
    <property type="match status" value="1"/>
</dbReference>
<name>A0A671U8H3_SPAAU</name>
<dbReference type="Pfam" id="PF00003">
    <property type="entry name" value="7tm_3"/>
    <property type="match status" value="1"/>
</dbReference>
<dbReference type="GO" id="GO:0005886">
    <property type="term" value="C:plasma membrane"/>
    <property type="evidence" value="ECO:0007669"/>
    <property type="project" value="UniProtKB-SubCell"/>
</dbReference>
<dbReference type="PRINTS" id="PR00248">
    <property type="entry name" value="GPCRMGR"/>
</dbReference>
<dbReference type="InterPro" id="IPR017978">
    <property type="entry name" value="GPCR_3_C"/>
</dbReference>
<dbReference type="OMA" id="QDDWNLD"/>
<evidence type="ECO:0000256" key="11">
    <source>
        <dbReference type="ARBA" id="ARBA00023224"/>
    </source>
</evidence>
<feature type="transmembrane region" description="Helical" evidence="12">
    <location>
        <begin position="751"/>
        <end position="774"/>
    </location>
</feature>
<keyword evidence="9" id="KW-0675">Receptor</keyword>
<reference evidence="14" key="2">
    <citation type="submission" date="2025-08" db="UniProtKB">
        <authorList>
            <consortium name="Ensembl"/>
        </authorList>
    </citation>
    <scope>IDENTIFICATION</scope>
</reference>
<reference evidence="14" key="1">
    <citation type="submission" date="2021-04" db="EMBL/GenBank/DDBJ databases">
        <authorList>
            <consortium name="Wellcome Sanger Institute Data Sharing"/>
        </authorList>
    </citation>
    <scope>NUCLEOTIDE SEQUENCE [LARGE SCALE GENOMIC DNA]</scope>
</reference>
<feature type="transmembrane region" description="Helical" evidence="12">
    <location>
        <begin position="639"/>
        <end position="658"/>
    </location>
</feature>
<dbReference type="Gene3D" id="3.40.50.2300">
    <property type="match status" value="3"/>
</dbReference>
<keyword evidence="8 12" id="KW-0472">Membrane</keyword>
<protein>
    <recommendedName>
        <fullName evidence="13">G-protein coupled receptors family 3 profile domain-containing protein</fullName>
    </recommendedName>
</protein>
<evidence type="ECO:0000256" key="5">
    <source>
        <dbReference type="ARBA" id="ARBA00022729"/>
    </source>
</evidence>
<feature type="transmembrane region" description="Helical" evidence="12">
    <location>
        <begin position="686"/>
        <end position="707"/>
    </location>
</feature>
<evidence type="ECO:0000256" key="3">
    <source>
        <dbReference type="ARBA" id="ARBA00022475"/>
    </source>
</evidence>
<dbReference type="Proteomes" id="UP000472265">
    <property type="component" value="Chromosome 2"/>
</dbReference>
<dbReference type="InterPro" id="IPR000068">
    <property type="entry name" value="GPCR_3_Ca_sens_rcpt-rel"/>
</dbReference>